<evidence type="ECO:0000313" key="1">
    <source>
        <dbReference type="EMBL" id="KAJ8626109.1"/>
    </source>
</evidence>
<proteinExistence type="predicted"/>
<keyword evidence="2" id="KW-1185">Reference proteome</keyword>
<sequence>MFKSIPKADAVFLKWILHDWSDEDCLKILRQCQEAIPSSKEEGGNVIIVDIVVDTAHNNNPKATETKHYADLLMMVHAGGKERDESHWLKIFMDAGFNQYKITPTLGLRSVIELHP</sequence>
<gene>
    <name evidence="1" type="ORF">MRB53_019416</name>
</gene>
<organism evidence="1 2">
    <name type="scientific">Persea americana</name>
    <name type="common">Avocado</name>
    <dbReference type="NCBI Taxonomy" id="3435"/>
    <lineage>
        <taxon>Eukaryota</taxon>
        <taxon>Viridiplantae</taxon>
        <taxon>Streptophyta</taxon>
        <taxon>Embryophyta</taxon>
        <taxon>Tracheophyta</taxon>
        <taxon>Spermatophyta</taxon>
        <taxon>Magnoliopsida</taxon>
        <taxon>Magnoliidae</taxon>
        <taxon>Laurales</taxon>
        <taxon>Lauraceae</taxon>
        <taxon>Persea</taxon>
    </lineage>
</organism>
<accession>A0ACC2KY17</accession>
<comment type="caution">
    <text evidence="1">The sequence shown here is derived from an EMBL/GenBank/DDBJ whole genome shotgun (WGS) entry which is preliminary data.</text>
</comment>
<reference evidence="1 2" key="1">
    <citation type="journal article" date="2022" name="Hortic Res">
        <title>A haplotype resolved chromosomal level avocado genome allows analysis of novel avocado genes.</title>
        <authorList>
            <person name="Nath O."/>
            <person name="Fletcher S.J."/>
            <person name="Hayward A."/>
            <person name="Shaw L.M."/>
            <person name="Masouleh A.K."/>
            <person name="Furtado A."/>
            <person name="Henry R.J."/>
            <person name="Mitter N."/>
        </authorList>
    </citation>
    <scope>NUCLEOTIDE SEQUENCE [LARGE SCALE GENOMIC DNA]</scope>
    <source>
        <strain evidence="2">cv. Hass</strain>
    </source>
</reference>
<evidence type="ECO:0000313" key="2">
    <source>
        <dbReference type="Proteomes" id="UP001234297"/>
    </source>
</evidence>
<dbReference type="EMBL" id="CM056814">
    <property type="protein sequence ID" value="KAJ8626109.1"/>
    <property type="molecule type" value="Genomic_DNA"/>
</dbReference>
<name>A0ACC2KY17_PERAE</name>
<dbReference type="Proteomes" id="UP001234297">
    <property type="component" value="Chromosome 6"/>
</dbReference>
<protein>
    <submittedName>
        <fullName evidence="1">Uncharacterized protein</fullName>
    </submittedName>
</protein>